<dbReference type="AlphaFoldDB" id="A0A4R5LMZ3"/>
<dbReference type="PANTHER" id="PTHR45588:SF1">
    <property type="entry name" value="WW DOMAIN-CONTAINING PROTEIN"/>
    <property type="match status" value="1"/>
</dbReference>
<dbReference type="Pfam" id="PF13174">
    <property type="entry name" value="TPR_6"/>
    <property type="match status" value="1"/>
</dbReference>
<dbReference type="Gene3D" id="1.25.40.10">
    <property type="entry name" value="Tetratricopeptide repeat domain"/>
    <property type="match status" value="2"/>
</dbReference>
<sequence>MTRDFILGFVALWCFIPGTYGDEPTTLEYIDRIGPPARMEGVGNSHLEISTGVKDAQLYFDQGVSLLHDFWWFEAYRAFLHASELDPDSAMPHWGLYLAGSRMANLSKDQRQAVLAEAVEAMKALSSGATAREKYYLDAVIALHEGNEEKGVAAHNRVLLALLNEYPDEIEARLFLWTQLETGYNAAGEPKDEQLYGQLLLEREFEQYADHHGLLHYWIHSQEPGQHPESALNAAETLARLAPDSGHIVHMPGHIHYLMGNYGKAHEQFKKAEEADVRYMARYDIEAIFTWNYLHNFSFIMSNLAEAGRFQEGGQYADNLASLTEASSFRHLPHFEMLLGRAMMERAYMAMRLELFELAAELIADSRWDSWEKTDSLEALQQAYLAYCAGMAAVSKGEVESARQFSHQLDSVLWRSQRDEAKLAYRRKPLEIAALELQGAIASAGGDADEGIELLERAVALEAEIEYGEPRSNIHPAAETLAMMRAESGDFTGARSAYESVLRQRPNAGMPLYGIARSYELEGDKNTARKAYKTFLAAWPDADGNLPQVKHARAWLSRH</sequence>
<dbReference type="Proteomes" id="UP000295554">
    <property type="component" value="Unassembled WGS sequence"/>
</dbReference>
<evidence type="ECO:0000313" key="2">
    <source>
        <dbReference type="Proteomes" id="UP000295554"/>
    </source>
</evidence>
<evidence type="ECO:0000313" key="1">
    <source>
        <dbReference type="EMBL" id="TDG11399.1"/>
    </source>
</evidence>
<accession>A0A4R5LMZ3</accession>
<organism evidence="1 2">
    <name type="scientific">Seongchinamella unica</name>
    <dbReference type="NCBI Taxonomy" id="2547392"/>
    <lineage>
        <taxon>Bacteria</taxon>
        <taxon>Pseudomonadati</taxon>
        <taxon>Pseudomonadota</taxon>
        <taxon>Gammaproteobacteria</taxon>
        <taxon>Cellvibrionales</taxon>
        <taxon>Halieaceae</taxon>
        <taxon>Seongchinamella</taxon>
    </lineage>
</organism>
<comment type="caution">
    <text evidence="1">The sequence shown here is derived from an EMBL/GenBank/DDBJ whole genome shotgun (WGS) entry which is preliminary data.</text>
</comment>
<keyword evidence="2" id="KW-1185">Reference proteome</keyword>
<name>A0A4R5LMZ3_9GAMM</name>
<dbReference type="EMBL" id="SMSE01000006">
    <property type="protein sequence ID" value="TDG11399.1"/>
    <property type="molecule type" value="Genomic_DNA"/>
</dbReference>
<dbReference type="OrthoDB" id="9778494at2"/>
<dbReference type="PANTHER" id="PTHR45588">
    <property type="entry name" value="TPR DOMAIN-CONTAINING PROTEIN"/>
    <property type="match status" value="1"/>
</dbReference>
<dbReference type="SUPFAM" id="SSF48452">
    <property type="entry name" value="TPR-like"/>
    <property type="match status" value="2"/>
</dbReference>
<dbReference type="RefSeq" id="WP_133215565.1">
    <property type="nucleotide sequence ID" value="NZ_SMSE01000006.1"/>
</dbReference>
<gene>
    <name evidence="1" type="ORF">E2F43_18615</name>
</gene>
<reference evidence="1 2" key="1">
    <citation type="submission" date="2019-03" db="EMBL/GenBank/DDBJ databases">
        <title>Seongchinamella monodicae gen. nov., sp. nov., a novel member of the Gammaproteobacteria isolated from a tidal mudflat of beach.</title>
        <authorList>
            <person name="Yang H.G."/>
            <person name="Kang J.W."/>
            <person name="Lee S.D."/>
        </authorList>
    </citation>
    <scope>NUCLEOTIDE SEQUENCE [LARGE SCALE GENOMIC DNA]</scope>
    <source>
        <strain evidence="1 2">GH4-78</strain>
    </source>
</reference>
<proteinExistence type="predicted"/>
<dbReference type="InterPro" id="IPR019734">
    <property type="entry name" value="TPR_rpt"/>
</dbReference>
<protein>
    <submittedName>
        <fullName evidence="1">Tetratricopeptide repeat protein</fullName>
    </submittedName>
</protein>
<dbReference type="InterPro" id="IPR011990">
    <property type="entry name" value="TPR-like_helical_dom_sf"/>
</dbReference>